<name>A0A1G7JIY6_9SPHN</name>
<reference evidence="1 4" key="2">
    <citation type="submission" date="2019-12" db="EMBL/GenBank/DDBJ databases">
        <authorList>
            <person name="Zheng J."/>
        </authorList>
    </citation>
    <scope>NUCLEOTIDE SEQUENCE [LARGE SCALE GENOMIC DNA]</scope>
    <source>
        <strain evidence="1 4">DSM 27347</strain>
    </source>
</reference>
<dbReference type="AlphaFoldDB" id="A0A1G7JIY6"/>
<keyword evidence="3" id="KW-1185">Reference proteome</keyword>
<protein>
    <submittedName>
        <fullName evidence="2">Uncharacterized protein</fullName>
    </submittedName>
</protein>
<proteinExistence type="predicted"/>
<dbReference type="EMBL" id="WSUT01000005">
    <property type="protein sequence ID" value="MWC43866.1"/>
    <property type="molecule type" value="Genomic_DNA"/>
</dbReference>
<evidence type="ECO:0000313" key="3">
    <source>
        <dbReference type="Proteomes" id="UP000323502"/>
    </source>
</evidence>
<dbReference type="RefSeq" id="WP_149681948.1">
    <property type="nucleotide sequence ID" value="NZ_FNBI01000002.1"/>
</dbReference>
<accession>A0A1G7JIY6</accession>
<dbReference type="Proteomes" id="UP000323502">
    <property type="component" value="Unassembled WGS sequence"/>
</dbReference>
<dbReference type="EMBL" id="FNBI01000002">
    <property type="protein sequence ID" value="SDF24744.1"/>
    <property type="molecule type" value="Genomic_DNA"/>
</dbReference>
<reference evidence="2 3" key="1">
    <citation type="submission" date="2016-10" db="EMBL/GenBank/DDBJ databases">
        <authorList>
            <person name="Varghese N."/>
            <person name="Submissions S."/>
        </authorList>
    </citation>
    <scope>NUCLEOTIDE SEQUENCE [LARGE SCALE GENOMIC DNA]</scope>
    <source>
        <strain evidence="2 3">S7-754</strain>
    </source>
</reference>
<evidence type="ECO:0000313" key="1">
    <source>
        <dbReference type="EMBL" id="MWC43866.1"/>
    </source>
</evidence>
<evidence type="ECO:0000313" key="2">
    <source>
        <dbReference type="EMBL" id="SDF24744.1"/>
    </source>
</evidence>
<evidence type="ECO:0000313" key="4">
    <source>
        <dbReference type="Proteomes" id="UP000436801"/>
    </source>
</evidence>
<organism evidence="2 3">
    <name type="scientific">Sphingomonas carotinifaciens</name>
    <dbReference type="NCBI Taxonomy" id="1166323"/>
    <lineage>
        <taxon>Bacteria</taxon>
        <taxon>Pseudomonadati</taxon>
        <taxon>Pseudomonadota</taxon>
        <taxon>Alphaproteobacteria</taxon>
        <taxon>Sphingomonadales</taxon>
        <taxon>Sphingomonadaceae</taxon>
        <taxon>Sphingomonas</taxon>
    </lineage>
</organism>
<dbReference type="Proteomes" id="UP000436801">
    <property type="component" value="Unassembled WGS sequence"/>
</dbReference>
<sequence>MGKLKEWVGSALLAQPFYVEELRMIGLLAPALRLGLIGLVNPRGGYRWGGAAIRRKINT</sequence>
<gene>
    <name evidence="1" type="ORF">GQR91_09410</name>
    <name evidence="2" type="ORF">SAMN05216557_102652</name>
</gene>
<dbReference type="OrthoDB" id="7574411at2"/>